<evidence type="ECO:0000313" key="2">
    <source>
        <dbReference type="Proteomes" id="UP001269400"/>
    </source>
</evidence>
<dbReference type="AlphaFoldDB" id="A0AAX6NBR2"/>
<comment type="caution">
    <text evidence="1">The sequence shown here is derived from an EMBL/GenBank/DDBJ whole genome shotgun (WGS) entry which is preliminary data.</text>
</comment>
<dbReference type="Pfam" id="PF19539">
    <property type="entry name" value="DUF6063"/>
    <property type="match status" value="1"/>
</dbReference>
<sequence>MNYEESEMKEAFTLYHKLLGKGKIEKREDTETYRFYFSPRVRDIFQNIILPIAKVRVFNVDETIYLMPDIDNDIFSYTNEELRNLMKLNSNKELYTVQFIWLNVISEFYGEQFQLTNESRTYVKVEMILRKVNEYINQFKQLNDEELFDLSVEYEMDLEGLVGVWESLGKMTEDVKDYKKATKRDYGFVLKALSFWENEKLLIIRNDDEIVLTEKMKQMAGQFYHHEERINQIKELLNKVK</sequence>
<reference evidence="1" key="1">
    <citation type="journal article" date="2022" name="J Environ Chem Eng">
        <title>Biodegradation of petroleum oil using a constructed nonpathogenic and heavy metal-tolerant bacterial consortium isolated from marine sponges.</title>
        <authorList>
            <person name="Dechsakulwatana C."/>
            <person name="Rungsihiranrut A."/>
            <person name="Muangchinda C."/>
            <person name="Ningthoujam R."/>
            <person name="Klankeo P."/>
            <person name="Pinyakong O."/>
        </authorList>
    </citation>
    <scope>NUCLEOTIDE SEQUENCE</scope>
    <source>
        <strain evidence="1">TL01-2</strain>
    </source>
</reference>
<organism evidence="1 2">
    <name type="scientific">Priestia aryabhattai</name>
    <name type="common">Bacillus aryabhattai</name>
    <dbReference type="NCBI Taxonomy" id="412384"/>
    <lineage>
        <taxon>Bacteria</taxon>
        <taxon>Bacillati</taxon>
        <taxon>Bacillota</taxon>
        <taxon>Bacilli</taxon>
        <taxon>Bacillales</taxon>
        <taxon>Bacillaceae</taxon>
        <taxon>Priestia</taxon>
    </lineage>
</organism>
<dbReference type="InterPro" id="IPR045707">
    <property type="entry name" value="DUF6063"/>
</dbReference>
<accession>A0AAX6NBR2</accession>
<reference evidence="1" key="2">
    <citation type="submission" date="2022-12" db="EMBL/GenBank/DDBJ databases">
        <authorList>
            <person name="Dechsakulwatana C."/>
            <person name="Rungsihiranrut A."/>
            <person name="Muangchinda C."/>
            <person name="Ningthoujam R."/>
            <person name="Klankeo P."/>
            <person name="Pinyakong O."/>
        </authorList>
    </citation>
    <scope>NUCLEOTIDE SEQUENCE</scope>
    <source>
        <strain evidence="1">TL01-2</strain>
    </source>
</reference>
<dbReference type="RefSeq" id="WP_316910581.1">
    <property type="nucleotide sequence ID" value="NZ_JAPTGD010000002.1"/>
</dbReference>
<name>A0AAX6NBR2_PRIAR</name>
<gene>
    <name evidence="1" type="ORF">O0Q50_19460</name>
</gene>
<evidence type="ECO:0000313" key="1">
    <source>
        <dbReference type="EMBL" id="MDU9693353.1"/>
    </source>
</evidence>
<protein>
    <submittedName>
        <fullName evidence="1">DUF6063 family protein</fullName>
    </submittedName>
</protein>
<dbReference type="Proteomes" id="UP001269400">
    <property type="component" value="Unassembled WGS sequence"/>
</dbReference>
<proteinExistence type="predicted"/>
<dbReference type="EMBL" id="JAPTGD010000002">
    <property type="protein sequence ID" value="MDU9693353.1"/>
    <property type="molecule type" value="Genomic_DNA"/>
</dbReference>